<comment type="caution">
    <text evidence="1">The sequence shown here is derived from an EMBL/GenBank/DDBJ whole genome shotgun (WGS) entry which is preliminary data.</text>
</comment>
<proteinExistence type="predicted"/>
<evidence type="ECO:0000313" key="1">
    <source>
        <dbReference type="EMBL" id="GAL03448.1"/>
    </source>
</evidence>
<gene>
    <name evidence="1" type="ORF">JCM19237_6342</name>
</gene>
<sequence length="52" mass="6011">MAVRLGKQPKSDRFYQKYGFKNVGESNFELEGELHQNHVFCYSDAASTQILK</sequence>
<organism evidence="1 2">
    <name type="scientific">Photobacterium aphoticum</name>
    <dbReference type="NCBI Taxonomy" id="754436"/>
    <lineage>
        <taxon>Bacteria</taxon>
        <taxon>Pseudomonadati</taxon>
        <taxon>Pseudomonadota</taxon>
        <taxon>Gammaproteobacteria</taxon>
        <taxon>Vibrionales</taxon>
        <taxon>Vibrionaceae</taxon>
        <taxon>Photobacterium</taxon>
    </lineage>
</organism>
<dbReference type="Proteomes" id="UP000029227">
    <property type="component" value="Unassembled WGS sequence"/>
</dbReference>
<protein>
    <recommendedName>
        <fullName evidence="3">Acetyltransferase</fullName>
    </recommendedName>
</protein>
<dbReference type="EMBL" id="BBMN01000002">
    <property type="protein sequence ID" value="GAL03448.1"/>
    <property type="molecule type" value="Genomic_DNA"/>
</dbReference>
<evidence type="ECO:0008006" key="3">
    <source>
        <dbReference type="Google" id="ProtNLM"/>
    </source>
</evidence>
<evidence type="ECO:0000313" key="2">
    <source>
        <dbReference type="Proteomes" id="UP000029227"/>
    </source>
</evidence>
<dbReference type="AlphaFoldDB" id="A0A090QMI9"/>
<reference evidence="1 2" key="1">
    <citation type="journal article" date="2014" name="Genome Announc.">
        <title>Draft Genome Sequences of Two Vibrionaceae Species, Vibrio ponticus C121 and Photobacterium aphoticum C119, Isolated as Coral Reef Microbiota.</title>
        <authorList>
            <person name="Al-saari N."/>
            <person name="Meirelles P.M."/>
            <person name="Mino S."/>
            <person name="Suda W."/>
            <person name="Oshima K."/>
            <person name="Hattori M."/>
            <person name="Ohkuma M."/>
            <person name="Thompson F.L."/>
            <person name="Gomez-Gil B."/>
            <person name="Sawabe T."/>
            <person name="Sawabe T."/>
        </authorList>
    </citation>
    <scope>NUCLEOTIDE SEQUENCE [LARGE SCALE GENOMIC DNA]</scope>
    <source>
        <strain evidence="1 2">JCM 19237</strain>
    </source>
</reference>
<accession>A0A090QMI9</accession>
<name>A0A090QMI9_9GAMM</name>